<reference evidence="10 11" key="1">
    <citation type="submission" date="2016-07" db="EMBL/GenBank/DDBJ databases">
        <title>Multiple horizontal gene transfer events from other fungi enriched the ability of initially mycotrophic Trichoderma (Ascomycota) to feed on dead plant biomass.</title>
        <authorList>
            <consortium name="DOE Joint Genome Institute"/>
            <person name="Aerts A."/>
            <person name="Atanasova L."/>
            <person name="Chenthamara K."/>
            <person name="Zhang J."/>
            <person name="Grujic M."/>
            <person name="Henrissat B."/>
            <person name="Kuo A."/>
            <person name="Salamov A."/>
            <person name="Lipzen A."/>
            <person name="Labutti K."/>
            <person name="Barry K."/>
            <person name="Miao Y."/>
            <person name="Rahimi M.J."/>
            <person name="Shen Q."/>
            <person name="Grigoriev I.V."/>
            <person name="Kubicek C.P."/>
            <person name="Druzhinina I.S."/>
        </authorList>
    </citation>
    <scope>NUCLEOTIDE SEQUENCE [LARGE SCALE GENOMIC DNA]</scope>
    <source>
        <strain evidence="10 11">ATCC 18648</strain>
    </source>
</reference>
<dbReference type="EMBL" id="KZ679131">
    <property type="protein sequence ID" value="PTB76878.1"/>
    <property type="molecule type" value="Genomic_DNA"/>
</dbReference>
<dbReference type="InterPro" id="IPR019603">
    <property type="entry name" value="Tom5"/>
</dbReference>
<feature type="non-terminal residue" evidence="10">
    <location>
        <position position="1"/>
    </location>
</feature>
<evidence type="ECO:0000256" key="1">
    <source>
        <dbReference type="ARBA" id="ARBA00004572"/>
    </source>
</evidence>
<dbReference type="AlphaFoldDB" id="A0A2T4C5S7"/>
<keyword evidence="2" id="KW-0813">Transport</keyword>
<evidence type="ECO:0000313" key="10">
    <source>
        <dbReference type="EMBL" id="PTB76878.1"/>
    </source>
</evidence>
<keyword evidence="8" id="KW-0472">Membrane</keyword>
<accession>A0A2T4C5S7</accession>
<organism evidence="10 11">
    <name type="scientific">Trichoderma longibrachiatum ATCC 18648</name>
    <dbReference type="NCBI Taxonomy" id="983965"/>
    <lineage>
        <taxon>Eukaryota</taxon>
        <taxon>Fungi</taxon>
        <taxon>Dikarya</taxon>
        <taxon>Ascomycota</taxon>
        <taxon>Pezizomycotina</taxon>
        <taxon>Sordariomycetes</taxon>
        <taxon>Hypocreomycetidae</taxon>
        <taxon>Hypocreales</taxon>
        <taxon>Hypocreaceae</taxon>
        <taxon>Trichoderma</taxon>
    </lineage>
</organism>
<evidence type="ECO:0000313" key="11">
    <source>
        <dbReference type="Proteomes" id="UP000240760"/>
    </source>
</evidence>
<evidence type="ECO:0000256" key="6">
    <source>
        <dbReference type="ARBA" id="ARBA00022989"/>
    </source>
</evidence>
<dbReference type="GO" id="GO:0015031">
    <property type="term" value="P:protein transport"/>
    <property type="evidence" value="ECO:0007669"/>
    <property type="project" value="UniProtKB-KW"/>
</dbReference>
<dbReference type="Pfam" id="PF10642">
    <property type="entry name" value="Tom5"/>
    <property type="match status" value="1"/>
</dbReference>
<dbReference type="GO" id="GO:0005741">
    <property type="term" value="C:mitochondrial outer membrane"/>
    <property type="evidence" value="ECO:0007669"/>
    <property type="project" value="UniProtKB-SubCell"/>
</dbReference>
<comment type="subcellular location">
    <subcellularLocation>
        <location evidence="1">Mitochondrion outer membrane</location>
        <topology evidence="1">Single-pass membrane protein</topology>
    </subcellularLocation>
</comment>
<keyword evidence="7" id="KW-0496">Mitochondrion</keyword>
<proteinExistence type="inferred from homology"/>
<evidence type="ECO:0000256" key="2">
    <source>
        <dbReference type="ARBA" id="ARBA00022448"/>
    </source>
</evidence>
<dbReference type="GO" id="GO:0006626">
    <property type="term" value="P:protein targeting to mitochondrion"/>
    <property type="evidence" value="ECO:0007669"/>
    <property type="project" value="UniProtKB-ARBA"/>
</dbReference>
<evidence type="ECO:0000256" key="7">
    <source>
        <dbReference type="ARBA" id="ARBA00023128"/>
    </source>
</evidence>
<dbReference type="OrthoDB" id="4905512at2759"/>
<evidence type="ECO:0000256" key="8">
    <source>
        <dbReference type="ARBA" id="ARBA00023136"/>
    </source>
</evidence>
<evidence type="ECO:0000256" key="4">
    <source>
        <dbReference type="ARBA" id="ARBA00022787"/>
    </source>
</evidence>
<keyword evidence="11" id="KW-1185">Reference proteome</keyword>
<gene>
    <name evidence="10" type="ORF">M440DRAFT_1331815</name>
</gene>
<evidence type="ECO:0000256" key="3">
    <source>
        <dbReference type="ARBA" id="ARBA00022692"/>
    </source>
</evidence>
<keyword evidence="4" id="KW-1000">Mitochondrion outer membrane</keyword>
<name>A0A2T4C5S7_TRILO</name>
<evidence type="ECO:0000256" key="9">
    <source>
        <dbReference type="ARBA" id="ARBA00025716"/>
    </source>
</evidence>
<evidence type="ECO:0000256" key="5">
    <source>
        <dbReference type="ARBA" id="ARBA00022927"/>
    </source>
</evidence>
<keyword evidence="3" id="KW-0812">Transmembrane</keyword>
<comment type="similarity">
    <text evidence="9">Belongs to the Tom5 family.</text>
</comment>
<protein>
    <submittedName>
        <fullName evidence="10">Uncharacterized protein</fullName>
    </submittedName>
</protein>
<keyword evidence="6" id="KW-1133">Transmembrane helix</keyword>
<sequence>APPQQSPEEIRAMEAEATFTVQQVAATAIMLYLCIPTKHHVTLPYTTLPSLAPAHDPLADVRAGFSDWRNVDIYCRGVTTPSKGNVLLHCTIDLTTRVRTTKEMGCSYWSSATEA</sequence>
<dbReference type="Proteomes" id="UP000240760">
    <property type="component" value="Unassembled WGS sequence"/>
</dbReference>
<keyword evidence="5" id="KW-0653">Protein transport</keyword>